<dbReference type="Pfam" id="PF19029">
    <property type="entry name" value="DUF883_C"/>
    <property type="match status" value="1"/>
</dbReference>
<accession>A0AAU7QKJ3</accession>
<name>A0AAU7QKJ3_9GAMM</name>
<gene>
    <name evidence="2" type="ORF">ABNK63_00270</name>
</gene>
<proteinExistence type="predicted"/>
<evidence type="ECO:0000259" key="1">
    <source>
        <dbReference type="Pfam" id="PF19029"/>
    </source>
</evidence>
<dbReference type="InterPro" id="IPR043605">
    <property type="entry name" value="DUF883_C"/>
</dbReference>
<sequence length="108" mass="11083">MSLFDRLAKVKAAQLRMRFARQELATPAALLLARGRDNPLTTVGVAAGAGVVLGTLDVHPLRVPGVGSLLSGGLAEVLAQGTRLVADFAEVSMAKHAAADIAEPGEQA</sequence>
<protein>
    <recommendedName>
        <fullName evidence="1">DUF883 domain-containing protein</fullName>
    </recommendedName>
</protein>
<dbReference type="EMBL" id="CP157948">
    <property type="protein sequence ID" value="XBS90110.1"/>
    <property type="molecule type" value="Genomic_DNA"/>
</dbReference>
<evidence type="ECO:0000313" key="2">
    <source>
        <dbReference type="EMBL" id="XBS90110.1"/>
    </source>
</evidence>
<feature type="domain" description="DUF883" evidence="1">
    <location>
        <begin position="36"/>
        <end position="56"/>
    </location>
</feature>
<organism evidence="2">
    <name type="scientific">Rhodanobacter sp. IGA1.0</name>
    <dbReference type="NCBI Taxonomy" id="3158582"/>
    <lineage>
        <taxon>Bacteria</taxon>
        <taxon>Pseudomonadati</taxon>
        <taxon>Pseudomonadota</taxon>
        <taxon>Gammaproteobacteria</taxon>
        <taxon>Lysobacterales</taxon>
        <taxon>Rhodanobacteraceae</taxon>
        <taxon>Rhodanobacter</taxon>
    </lineage>
</organism>
<dbReference type="RefSeq" id="WP_007809731.1">
    <property type="nucleotide sequence ID" value="NZ_CP157948.1"/>
</dbReference>
<reference evidence="2" key="1">
    <citation type="submission" date="2024-06" db="EMBL/GenBank/DDBJ databases">
        <authorList>
            <person name="Sun Y."/>
        </authorList>
    </citation>
    <scope>NUCLEOTIDE SEQUENCE</scope>
    <source>
        <strain evidence="2">IGA1.0</strain>
    </source>
</reference>
<dbReference type="AlphaFoldDB" id="A0AAU7QKJ3"/>